<keyword evidence="3" id="KW-1185">Reference proteome</keyword>
<evidence type="ECO:0000313" key="3">
    <source>
        <dbReference type="Proteomes" id="UP001412067"/>
    </source>
</evidence>
<reference evidence="2 3" key="1">
    <citation type="journal article" date="2022" name="Nat. Plants">
        <title>Genomes of leafy and leafless Platanthera orchids illuminate the evolution of mycoheterotrophy.</title>
        <authorList>
            <person name="Li M.H."/>
            <person name="Liu K.W."/>
            <person name="Li Z."/>
            <person name="Lu H.C."/>
            <person name="Ye Q.L."/>
            <person name="Zhang D."/>
            <person name="Wang J.Y."/>
            <person name="Li Y.F."/>
            <person name="Zhong Z.M."/>
            <person name="Liu X."/>
            <person name="Yu X."/>
            <person name="Liu D.K."/>
            <person name="Tu X.D."/>
            <person name="Liu B."/>
            <person name="Hao Y."/>
            <person name="Liao X.Y."/>
            <person name="Jiang Y.T."/>
            <person name="Sun W.H."/>
            <person name="Chen J."/>
            <person name="Chen Y.Q."/>
            <person name="Ai Y."/>
            <person name="Zhai J.W."/>
            <person name="Wu S.S."/>
            <person name="Zhou Z."/>
            <person name="Hsiao Y.Y."/>
            <person name="Wu W.L."/>
            <person name="Chen Y.Y."/>
            <person name="Lin Y.F."/>
            <person name="Hsu J.L."/>
            <person name="Li C.Y."/>
            <person name="Wang Z.W."/>
            <person name="Zhao X."/>
            <person name="Zhong W.Y."/>
            <person name="Ma X.K."/>
            <person name="Ma L."/>
            <person name="Huang J."/>
            <person name="Chen G.Z."/>
            <person name="Huang M.Z."/>
            <person name="Huang L."/>
            <person name="Peng D.H."/>
            <person name="Luo Y.B."/>
            <person name="Zou S.Q."/>
            <person name="Chen S.P."/>
            <person name="Lan S."/>
            <person name="Tsai W.C."/>
            <person name="Van de Peer Y."/>
            <person name="Liu Z.J."/>
        </authorList>
    </citation>
    <scope>NUCLEOTIDE SEQUENCE [LARGE SCALE GENOMIC DNA]</scope>
    <source>
        <strain evidence="2">Lor288</strain>
    </source>
</reference>
<sequence>MGEKLRGKEKMANEAEAFPLVDTLLGRLNDFDLRLRQLEEKPMLSSESHFAAELRSRRKQRDSSKDGDQHLKGVLLDRLNLLENRIRQLGRDLDGGAGREEEITAAGSRTENRQLALSCGEEASGAWRAGADIFQARVSNKKVRSVSMLKRVRRCVCSWIFCTDDDNCCLISQSPINGREVQGLHAGCYH</sequence>
<name>A0ABR2MHB5_9ASPA</name>
<proteinExistence type="predicted"/>
<evidence type="ECO:0000313" key="2">
    <source>
        <dbReference type="EMBL" id="KAK8963378.1"/>
    </source>
</evidence>
<evidence type="ECO:0000256" key="1">
    <source>
        <dbReference type="SAM" id="MobiDB-lite"/>
    </source>
</evidence>
<feature type="compositionally biased region" description="Basic and acidic residues" evidence="1">
    <location>
        <begin position="50"/>
        <end position="68"/>
    </location>
</feature>
<organism evidence="2 3">
    <name type="scientific">Platanthera guangdongensis</name>
    <dbReference type="NCBI Taxonomy" id="2320717"/>
    <lineage>
        <taxon>Eukaryota</taxon>
        <taxon>Viridiplantae</taxon>
        <taxon>Streptophyta</taxon>
        <taxon>Embryophyta</taxon>
        <taxon>Tracheophyta</taxon>
        <taxon>Spermatophyta</taxon>
        <taxon>Magnoliopsida</taxon>
        <taxon>Liliopsida</taxon>
        <taxon>Asparagales</taxon>
        <taxon>Orchidaceae</taxon>
        <taxon>Orchidoideae</taxon>
        <taxon>Orchideae</taxon>
        <taxon>Orchidinae</taxon>
        <taxon>Platanthera</taxon>
    </lineage>
</organism>
<feature type="region of interest" description="Disordered" evidence="1">
    <location>
        <begin position="46"/>
        <end position="68"/>
    </location>
</feature>
<gene>
    <name evidence="2" type="ORF">KSP40_PGU002045</name>
</gene>
<accession>A0ABR2MHB5</accession>
<dbReference type="Proteomes" id="UP001412067">
    <property type="component" value="Unassembled WGS sequence"/>
</dbReference>
<comment type="caution">
    <text evidence="2">The sequence shown here is derived from an EMBL/GenBank/DDBJ whole genome shotgun (WGS) entry which is preliminary data.</text>
</comment>
<protein>
    <submittedName>
        <fullName evidence="2">Uncharacterized protein</fullName>
    </submittedName>
</protein>
<dbReference type="EMBL" id="JBBWWR010000007">
    <property type="protein sequence ID" value="KAK8963378.1"/>
    <property type="molecule type" value="Genomic_DNA"/>
</dbReference>